<feature type="region of interest" description="Disordered" evidence="1">
    <location>
        <begin position="45"/>
        <end position="148"/>
    </location>
</feature>
<evidence type="ECO:0000256" key="1">
    <source>
        <dbReference type="SAM" id="MobiDB-lite"/>
    </source>
</evidence>
<evidence type="ECO:0000313" key="2">
    <source>
        <dbReference type="EMBL" id="PVD36037.1"/>
    </source>
</evidence>
<dbReference type="Proteomes" id="UP000245119">
    <property type="component" value="Linkage Group LG2"/>
</dbReference>
<feature type="compositionally biased region" description="Polar residues" evidence="1">
    <location>
        <begin position="45"/>
        <end position="65"/>
    </location>
</feature>
<sequence>MSDGKDLCYAPEVSQTTEKILSLVEERSLTPPILHGSVEGIRVLSNKQATQSKQVKRYQQQNSGRTDLPPSVLCSRRRRQVSNPSAPTVPDSPRCGESPGDGDNKTVNWFLGDSQNESVRFSEQDRIADSPTLQTNYQHSLQKMQETH</sequence>
<keyword evidence="3" id="KW-1185">Reference proteome</keyword>
<comment type="caution">
    <text evidence="2">The sequence shown here is derived from an EMBL/GenBank/DDBJ whole genome shotgun (WGS) entry which is preliminary data.</text>
</comment>
<accession>A0A2T7PRN5</accession>
<name>A0A2T7PRN5_POMCA</name>
<evidence type="ECO:0000313" key="3">
    <source>
        <dbReference type="Proteomes" id="UP000245119"/>
    </source>
</evidence>
<organism evidence="2 3">
    <name type="scientific">Pomacea canaliculata</name>
    <name type="common">Golden apple snail</name>
    <dbReference type="NCBI Taxonomy" id="400727"/>
    <lineage>
        <taxon>Eukaryota</taxon>
        <taxon>Metazoa</taxon>
        <taxon>Spiralia</taxon>
        <taxon>Lophotrochozoa</taxon>
        <taxon>Mollusca</taxon>
        <taxon>Gastropoda</taxon>
        <taxon>Caenogastropoda</taxon>
        <taxon>Architaenioglossa</taxon>
        <taxon>Ampullarioidea</taxon>
        <taxon>Ampullariidae</taxon>
        <taxon>Pomacea</taxon>
    </lineage>
</organism>
<dbReference type="AlphaFoldDB" id="A0A2T7PRN5"/>
<gene>
    <name evidence="2" type="ORF">C0Q70_03007</name>
</gene>
<proteinExistence type="predicted"/>
<protein>
    <submittedName>
        <fullName evidence="2">Uncharacterized protein</fullName>
    </submittedName>
</protein>
<dbReference type="EMBL" id="PZQS01000002">
    <property type="protein sequence ID" value="PVD36037.1"/>
    <property type="molecule type" value="Genomic_DNA"/>
</dbReference>
<feature type="compositionally biased region" description="Polar residues" evidence="1">
    <location>
        <begin position="131"/>
        <end position="148"/>
    </location>
</feature>
<reference evidence="2 3" key="1">
    <citation type="submission" date="2018-04" db="EMBL/GenBank/DDBJ databases">
        <title>The genome of golden apple snail Pomacea canaliculata provides insight into stress tolerance and invasive adaptation.</title>
        <authorList>
            <person name="Liu C."/>
            <person name="Liu B."/>
            <person name="Ren Y."/>
            <person name="Zhang Y."/>
            <person name="Wang H."/>
            <person name="Li S."/>
            <person name="Jiang F."/>
            <person name="Yin L."/>
            <person name="Zhang G."/>
            <person name="Qian W."/>
            <person name="Fan W."/>
        </authorList>
    </citation>
    <scope>NUCLEOTIDE SEQUENCE [LARGE SCALE GENOMIC DNA]</scope>
    <source>
        <strain evidence="2">SZHN2017</strain>
        <tissue evidence="2">Muscle</tissue>
    </source>
</reference>